<evidence type="ECO:0000259" key="2">
    <source>
        <dbReference type="PROSITE" id="PS51806"/>
    </source>
</evidence>
<accession>A0ABQ8HWM7</accession>
<proteinExistence type="predicted"/>
<sequence>MRNQVEERFVEFFERWVGQLEENLQQLLGVSRESSNEAEQQALVSRMTSHIKEYYTVKWAMAHEDVFVFYCPVWISKLESAYSWITGWKPSTVFRLVDSMRKGRVAGPRLSELTEQQLKRIEELRLRIRLEEEKVERDMERQQVSIADRKMVELARLATRFRSGASVSHVDGLVEVALKTLMHGLEKVMKGADCVRLKTLKGILDILNTKQSVEFLAGNCMLQLRLRQWGKKRESDANHASPTSLYLV</sequence>
<reference evidence="3 4" key="1">
    <citation type="submission" date="2021-02" db="EMBL/GenBank/DDBJ databases">
        <title>Plant Genome Project.</title>
        <authorList>
            <person name="Zhang R.-G."/>
        </authorList>
    </citation>
    <scope>NUCLEOTIDE SEQUENCE [LARGE SCALE GENOMIC DNA]</scope>
    <source>
        <tissue evidence="3">Leaves</tissue>
    </source>
</reference>
<dbReference type="InterPro" id="IPR051886">
    <property type="entry name" value="Seed_Dev/Stress_Resp_Reg"/>
</dbReference>
<gene>
    <name evidence="3" type="ORF">JRO89_XS06G0047100</name>
</gene>
<keyword evidence="4" id="KW-1185">Reference proteome</keyword>
<evidence type="ECO:0000313" key="3">
    <source>
        <dbReference type="EMBL" id="KAH7568768.1"/>
    </source>
</evidence>
<keyword evidence="1" id="KW-0175">Coiled coil</keyword>
<name>A0ABQ8HWM7_9ROSI</name>
<dbReference type="Proteomes" id="UP000827721">
    <property type="component" value="Unassembled WGS sequence"/>
</dbReference>
<evidence type="ECO:0000256" key="1">
    <source>
        <dbReference type="SAM" id="Coils"/>
    </source>
</evidence>
<dbReference type="InterPro" id="IPR025422">
    <property type="entry name" value="TGA_domain"/>
</dbReference>
<feature type="domain" description="DOG1" evidence="2">
    <location>
        <begin position="6"/>
        <end position="236"/>
    </location>
</feature>
<evidence type="ECO:0000313" key="4">
    <source>
        <dbReference type="Proteomes" id="UP000827721"/>
    </source>
</evidence>
<dbReference type="PANTHER" id="PTHR46354">
    <property type="entry name" value="DOG1 DOMAIN-CONTAINING PROTEIN"/>
    <property type="match status" value="1"/>
</dbReference>
<feature type="coiled-coil region" evidence="1">
    <location>
        <begin position="114"/>
        <end position="141"/>
    </location>
</feature>
<comment type="caution">
    <text evidence="3">The sequence shown here is derived from an EMBL/GenBank/DDBJ whole genome shotgun (WGS) entry which is preliminary data.</text>
</comment>
<dbReference type="PROSITE" id="PS51806">
    <property type="entry name" value="DOG1"/>
    <property type="match status" value="1"/>
</dbReference>
<organism evidence="3 4">
    <name type="scientific">Xanthoceras sorbifolium</name>
    <dbReference type="NCBI Taxonomy" id="99658"/>
    <lineage>
        <taxon>Eukaryota</taxon>
        <taxon>Viridiplantae</taxon>
        <taxon>Streptophyta</taxon>
        <taxon>Embryophyta</taxon>
        <taxon>Tracheophyta</taxon>
        <taxon>Spermatophyta</taxon>
        <taxon>Magnoliopsida</taxon>
        <taxon>eudicotyledons</taxon>
        <taxon>Gunneridae</taxon>
        <taxon>Pentapetalae</taxon>
        <taxon>rosids</taxon>
        <taxon>malvids</taxon>
        <taxon>Sapindales</taxon>
        <taxon>Sapindaceae</taxon>
        <taxon>Xanthoceroideae</taxon>
        <taxon>Xanthoceras</taxon>
    </lineage>
</organism>
<dbReference type="PANTHER" id="PTHR46354:SF2">
    <property type="entry name" value="PROTEIN DOG1-LIKE 4"/>
    <property type="match status" value="1"/>
</dbReference>
<dbReference type="Pfam" id="PF14144">
    <property type="entry name" value="DOG1"/>
    <property type="match status" value="1"/>
</dbReference>
<dbReference type="EMBL" id="JAFEMO010000006">
    <property type="protein sequence ID" value="KAH7568768.1"/>
    <property type="molecule type" value="Genomic_DNA"/>
</dbReference>
<protein>
    <recommendedName>
        <fullName evidence="2">DOG1 domain-containing protein</fullName>
    </recommendedName>
</protein>